<keyword evidence="5" id="KW-0732">Signal</keyword>
<dbReference type="AlphaFoldDB" id="A0A7W8D3T1"/>
<keyword evidence="8" id="KW-1185">Reference proteome</keyword>
<dbReference type="PANTHER" id="PTHR45138">
    <property type="entry name" value="REGULATORY COMPONENTS OF SENSORY TRANSDUCTION SYSTEM"/>
    <property type="match status" value="1"/>
</dbReference>
<gene>
    <name evidence="7" type="ORF">HNQ52_000959</name>
</gene>
<dbReference type="InterPro" id="IPR011990">
    <property type="entry name" value="TPR-like_helical_dom_sf"/>
</dbReference>
<dbReference type="EMBL" id="JACHHP010000002">
    <property type="protein sequence ID" value="MBB5207430.1"/>
    <property type="molecule type" value="Genomic_DNA"/>
</dbReference>
<keyword evidence="4" id="KW-0812">Transmembrane</keyword>
<organism evidence="7 8">
    <name type="scientific">Chiayiivirga flava</name>
    <dbReference type="NCBI Taxonomy" id="659595"/>
    <lineage>
        <taxon>Bacteria</taxon>
        <taxon>Pseudomonadati</taxon>
        <taxon>Pseudomonadota</taxon>
        <taxon>Gammaproteobacteria</taxon>
        <taxon>Lysobacterales</taxon>
        <taxon>Lysobacteraceae</taxon>
        <taxon>Chiayiivirga</taxon>
    </lineage>
</organism>
<dbReference type="SMART" id="SM00267">
    <property type="entry name" value="GGDEF"/>
    <property type="match status" value="1"/>
</dbReference>
<dbReference type="InterPro" id="IPR019734">
    <property type="entry name" value="TPR_rpt"/>
</dbReference>
<feature type="chain" id="PRO_5030870891" description="diguanylate cyclase" evidence="5">
    <location>
        <begin position="28"/>
        <end position="625"/>
    </location>
</feature>
<evidence type="ECO:0000256" key="1">
    <source>
        <dbReference type="ARBA" id="ARBA00012528"/>
    </source>
</evidence>
<dbReference type="Proteomes" id="UP000521199">
    <property type="component" value="Unassembled WGS sequence"/>
</dbReference>
<feature type="repeat" description="TPR" evidence="3">
    <location>
        <begin position="193"/>
        <end position="226"/>
    </location>
</feature>
<dbReference type="PROSITE" id="PS50887">
    <property type="entry name" value="GGDEF"/>
    <property type="match status" value="1"/>
</dbReference>
<dbReference type="GO" id="GO:1902201">
    <property type="term" value="P:negative regulation of bacterial-type flagellum-dependent cell motility"/>
    <property type="evidence" value="ECO:0007669"/>
    <property type="project" value="TreeGrafter"/>
</dbReference>
<evidence type="ECO:0000256" key="3">
    <source>
        <dbReference type="PROSITE-ProRule" id="PRU00339"/>
    </source>
</evidence>
<keyword evidence="4" id="KW-1133">Transmembrane helix</keyword>
<dbReference type="CDD" id="cd01949">
    <property type="entry name" value="GGDEF"/>
    <property type="match status" value="1"/>
</dbReference>
<dbReference type="SUPFAM" id="SSF48452">
    <property type="entry name" value="TPR-like"/>
    <property type="match status" value="1"/>
</dbReference>
<comment type="caution">
    <text evidence="7">The sequence shown here is derived from an EMBL/GenBank/DDBJ whole genome shotgun (WGS) entry which is preliminary data.</text>
</comment>
<dbReference type="GO" id="GO:0005886">
    <property type="term" value="C:plasma membrane"/>
    <property type="evidence" value="ECO:0007669"/>
    <property type="project" value="TreeGrafter"/>
</dbReference>
<dbReference type="NCBIfam" id="TIGR00254">
    <property type="entry name" value="GGDEF"/>
    <property type="match status" value="1"/>
</dbReference>
<dbReference type="EC" id="2.7.7.65" evidence="1"/>
<dbReference type="RefSeq" id="WP_183959988.1">
    <property type="nucleotide sequence ID" value="NZ_JACHHP010000002.1"/>
</dbReference>
<dbReference type="GO" id="GO:0052621">
    <property type="term" value="F:diguanylate cyclase activity"/>
    <property type="evidence" value="ECO:0007669"/>
    <property type="project" value="UniProtKB-EC"/>
</dbReference>
<protein>
    <recommendedName>
        <fullName evidence="1">diguanylate cyclase</fullName>
        <ecNumber evidence="1">2.7.7.65</ecNumber>
    </recommendedName>
</protein>
<accession>A0A7W8D3T1</accession>
<comment type="catalytic activity">
    <reaction evidence="2">
        <text>2 GTP = 3',3'-c-di-GMP + 2 diphosphate</text>
        <dbReference type="Rhea" id="RHEA:24898"/>
        <dbReference type="ChEBI" id="CHEBI:33019"/>
        <dbReference type="ChEBI" id="CHEBI:37565"/>
        <dbReference type="ChEBI" id="CHEBI:58805"/>
        <dbReference type="EC" id="2.7.7.65"/>
    </reaction>
</comment>
<dbReference type="GO" id="GO:0043709">
    <property type="term" value="P:cell adhesion involved in single-species biofilm formation"/>
    <property type="evidence" value="ECO:0007669"/>
    <property type="project" value="TreeGrafter"/>
</dbReference>
<dbReference type="PROSITE" id="PS50005">
    <property type="entry name" value="TPR"/>
    <property type="match status" value="1"/>
</dbReference>
<dbReference type="InterPro" id="IPR000160">
    <property type="entry name" value="GGDEF_dom"/>
</dbReference>
<dbReference type="SMART" id="SM00028">
    <property type="entry name" value="TPR"/>
    <property type="match status" value="3"/>
</dbReference>
<feature type="transmembrane region" description="Helical" evidence="4">
    <location>
        <begin position="383"/>
        <end position="400"/>
    </location>
</feature>
<evidence type="ECO:0000256" key="2">
    <source>
        <dbReference type="ARBA" id="ARBA00034247"/>
    </source>
</evidence>
<dbReference type="Pfam" id="PF13181">
    <property type="entry name" value="TPR_8"/>
    <property type="match status" value="1"/>
</dbReference>
<evidence type="ECO:0000313" key="8">
    <source>
        <dbReference type="Proteomes" id="UP000521199"/>
    </source>
</evidence>
<feature type="domain" description="GGDEF" evidence="6">
    <location>
        <begin position="445"/>
        <end position="583"/>
    </location>
</feature>
<feature type="signal peptide" evidence="5">
    <location>
        <begin position="1"/>
        <end position="27"/>
    </location>
</feature>
<dbReference type="Gene3D" id="1.25.40.10">
    <property type="entry name" value="Tetratricopeptide repeat domain"/>
    <property type="match status" value="2"/>
</dbReference>
<proteinExistence type="predicted"/>
<evidence type="ECO:0000313" key="7">
    <source>
        <dbReference type="EMBL" id="MBB5207430.1"/>
    </source>
</evidence>
<dbReference type="SUPFAM" id="SSF55073">
    <property type="entry name" value="Nucleotide cyclase"/>
    <property type="match status" value="1"/>
</dbReference>
<name>A0A7W8D3T1_9GAMM</name>
<sequence length="625" mass="65890">MVDPVRIRTALAGLWLACVASSTPAQAPMAPPLGPHDASLARCFHHAADGPDVALATADELLAAPGLPTAVTLRAHVCRSLALSTRGDAAAAEAEVGTVLALLETPGLAAAERPPALAAAAGVLGAIGQWQRAAELHERAYAEAREQNNMPGQIAALLAIAQIQNSFLDDPALADTTLREAIALAVSIGREHPMLYYNLGYNLMLLGRNEEALPALDRALALAQQPGPPGAMESMRARIDTHRGVILHARGDASGRALIENALVQQVRLRDAQGEAVTRTHLGRIQRESGDLESALSNVDAALKLAETGRFVREQQQALHELAAIHTALGNAGTALELTRREHALATGQLRNQNLKSLAGLQSQLSQDVDRAAIDRATRVRNLALGTLLIVIAFALGIAWHQSRVNRRLRESGMTDPLTGLLNRREASRRLDADLLSAAVGPGRRAGVLMRIAVDAFGRIVQTHGNATGDRALQAVAARLRALCAPDDLLARWDDGDFVVAAAPRTRDEAQALAERLRAGIASTPSTLADGSALPLSVSIGVVPYPFYPQPDGTSWTDVLRVADRAAVLAQERGGDAWVSIRGTTAGIDTPIETLLQDMDRARATGWIDVASGGRSPAAHGPGTA</sequence>
<evidence type="ECO:0000256" key="5">
    <source>
        <dbReference type="SAM" id="SignalP"/>
    </source>
</evidence>
<reference evidence="7 8" key="1">
    <citation type="submission" date="2020-08" db="EMBL/GenBank/DDBJ databases">
        <title>Genomic Encyclopedia of Type Strains, Phase IV (KMG-IV): sequencing the most valuable type-strain genomes for metagenomic binning, comparative biology and taxonomic classification.</title>
        <authorList>
            <person name="Goeker M."/>
        </authorList>
    </citation>
    <scope>NUCLEOTIDE SEQUENCE [LARGE SCALE GENOMIC DNA]</scope>
    <source>
        <strain evidence="7 8">DSM 24163</strain>
    </source>
</reference>
<dbReference type="InterPro" id="IPR050469">
    <property type="entry name" value="Diguanylate_Cyclase"/>
</dbReference>
<dbReference type="Gene3D" id="3.30.70.270">
    <property type="match status" value="1"/>
</dbReference>
<evidence type="ECO:0000259" key="6">
    <source>
        <dbReference type="PROSITE" id="PS50887"/>
    </source>
</evidence>
<dbReference type="PANTHER" id="PTHR45138:SF9">
    <property type="entry name" value="DIGUANYLATE CYCLASE DGCM-RELATED"/>
    <property type="match status" value="1"/>
</dbReference>
<evidence type="ECO:0000256" key="4">
    <source>
        <dbReference type="SAM" id="Phobius"/>
    </source>
</evidence>
<keyword evidence="3" id="KW-0802">TPR repeat</keyword>
<dbReference type="Pfam" id="PF00990">
    <property type="entry name" value="GGDEF"/>
    <property type="match status" value="1"/>
</dbReference>
<dbReference type="InterPro" id="IPR029787">
    <property type="entry name" value="Nucleotide_cyclase"/>
</dbReference>
<dbReference type="InterPro" id="IPR043128">
    <property type="entry name" value="Rev_trsase/Diguanyl_cyclase"/>
</dbReference>
<keyword evidence="4" id="KW-0472">Membrane</keyword>